<gene>
    <name evidence="4" type="ORF">LXN57_46835</name>
</gene>
<proteinExistence type="predicted"/>
<dbReference type="PANTHER" id="PTHR43046:SF2">
    <property type="entry name" value="8-OXO-DGTP DIPHOSPHATASE-RELATED"/>
    <property type="match status" value="1"/>
</dbReference>
<evidence type="ECO:0000259" key="3">
    <source>
        <dbReference type="PROSITE" id="PS51462"/>
    </source>
</evidence>
<dbReference type="RefSeq" id="WP_251804802.1">
    <property type="nucleotide sequence ID" value="NZ_JAMQOL010000093.1"/>
</dbReference>
<evidence type="ECO:0000313" key="4">
    <source>
        <dbReference type="EMBL" id="MCM4085068.1"/>
    </source>
</evidence>
<dbReference type="Gene3D" id="3.90.79.10">
    <property type="entry name" value="Nucleoside Triphosphate Pyrophosphohydrolase"/>
    <property type="match status" value="1"/>
</dbReference>
<protein>
    <submittedName>
        <fullName evidence="4">NUDIX domain-containing protein</fullName>
    </submittedName>
</protein>
<evidence type="ECO:0000313" key="5">
    <source>
        <dbReference type="Proteomes" id="UP001523216"/>
    </source>
</evidence>
<dbReference type="PROSITE" id="PS00893">
    <property type="entry name" value="NUDIX_BOX"/>
    <property type="match status" value="1"/>
</dbReference>
<evidence type="ECO:0000256" key="1">
    <source>
        <dbReference type="ARBA" id="ARBA00001946"/>
    </source>
</evidence>
<reference evidence="4 5" key="1">
    <citation type="submission" date="2022-06" db="EMBL/GenBank/DDBJ databases">
        <title>Actinoplanes abujensis sp. nov., isolated from Nigerian arid soil.</title>
        <authorList>
            <person name="Ding P."/>
        </authorList>
    </citation>
    <scope>NUCLEOTIDE SEQUENCE [LARGE SCALE GENOMIC DNA]</scope>
    <source>
        <strain evidence="5">TRM88002</strain>
    </source>
</reference>
<dbReference type="InterPro" id="IPR020084">
    <property type="entry name" value="NUDIX_hydrolase_CS"/>
</dbReference>
<dbReference type="Proteomes" id="UP001523216">
    <property type="component" value="Unassembled WGS sequence"/>
</dbReference>
<keyword evidence="2" id="KW-0378">Hydrolase</keyword>
<feature type="domain" description="Nudix hydrolase" evidence="3">
    <location>
        <begin position="9"/>
        <end position="105"/>
    </location>
</feature>
<dbReference type="SUPFAM" id="SSF55811">
    <property type="entry name" value="Nudix"/>
    <property type="match status" value="1"/>
</dbReference>
<keyword evidence="5" id="KW-1185">Reference proteome</keyword>
<accession>A0ABT0YHT1</accession>
<organism evidence="4 5">
    <name type="scientific">Paractinoplanes hotanensis</name>
    <dbReference type="NCBI Taxonomy" id="2906497"/>
    <lineage>
        <taxon>Bacteria</taxon>
        <taxon>Bacillati</taxon>
        <taxon>Actinomycetota</taxon>
        <taxon>Actinomycetes</taxon>
        <taxon>Micromonosporales</taxon>
        <taxon>Micromonosporaceae</taxon>
        <taxon>Paractinoplanes</taxon>
    </lineage>
</organism>
<comment type="cofactor">
    <cofactor evidence="1">
        <name>Mg(2+)</name>
        <dbReference type="ChEBI" id="CHEBI:18420"/>
    </cofactor>
</comment>
<dbReference type="InterPro" id="IPR000086">
    <property type="entry name" value="NUDIX_hydrolase_dom"/>
</dbReference>
<dbReference type="PROSITE" id="PS51462">
    <property type="entry name" value="NUDIX"/>
    <property type="match status" value="1"/>
</dbReference>
<evidence type="ECO:0000256" key="2">
    <source>
        <dbReference type="ARBA" id="ARBA00022801"/>
    </source>
</evidence>
<dbReference type="EMBL" id="JAMQOL010000093">
    <property type="protein sequence ID" value="MCM4085068.1"/>
    <property type="molecule type" value="Genomic_DNA"/>
</dbReference>
<name>A0ABT0YHT1_9ACTN</name>
<comment type="caution">
    <text evidence="4">The sequence shown here is derived from an EMBL/GenBank/DDBJ whole genome shotgun (WGS) entry which is preliminary data.</text>
</comment>
<dbReference type="InterPro" id="IPR015797">
    <property type="entry name" value="NUDIX_hydrolase-like_dom_sf"/>
</dbReference>
<dbReference type="Pfam" id="PF00293">
    <property type="entry name" value="NUDIX"/>
    <property type="match status" value="1"/>
</dbReference>
<sequence>MRTLIGHRPLLLAAAGVIVVDDLGRWLIQRRSDDGRWGLIGGAVELVEPFEDAARRELFEESGLVAEVLHQLDVYPGPEFRLTYPDGDQACVVGVTFLAERVSGT</sequence>
<dbReference type="PANTHER" id="PTHR43046">
    <property type="entry name" value="GDP-MANNOSE MANNOSYL HYDROLASE"/>
    <property type="match status" value="1"/>
</dbReference>